<dbReference type="Proteomes" id="UP001329915">
    <property type="component" value="Chromosome"/>
</dbReference>
<dbReference type="Gene3D" id="3.30.470.20">
    <property type="entry name" value="ATP-grasp fold, B domain"/>
    <property type="match status" value="2"/>
</dbReference>
<proteinExistence type="predicted"/>
<feature type="domain" description="PEP-utilising enzyme mobile" evidence="1">
    <location>
        <begin position="750"/>
        <end position="820"/>
    </location>
</feature>
<reference evidence="3 4" key="1">
    <citation type="submission" date="2023-04" db="EMBL/GenBank/DDBJ databases">
        <authorList>
            <person name="Hsu D."/>
        </authorList>
    </citation>
    <scope>NUCLEOTIDE SEQUENCE [LARGE SCALE GENOMIC DNA]</scope>
    <source>
        <strain evidence="3 4">MK1</strain>
    </source>
</reference>
<sequence>MDEMILKLDEINPRHQLYFGSKAANLGVIARNCQTAPGFCLSSRVYYNALRSAGVLKEVIKVACKAEGGSIDTITAASRRIKEIIKGVNLPENVEQMLEAAFRQLMGEGEGIKVAVRSSATAEDLPSASFAGQLESFLNIQSFEKVKEAVINCWCSLWEPRVIHYRFQKGIEQANSGMAVIIQEMVPAEVAGVMFTANPLNNSREEICIEAVKGLGEGLVQGTTSGDRYLVKKDGLYITHREMVGGSPYLTDFHIRWLADEGAKLEALFDAPQDIEWAYNWGDIYILQARPITTLADEEAEIPDPEDMTVIQREVWTTINERFPEPVLPLDSVIVKTYFLSLFLAYKDLGFSVPLVDWNRVEKGVFPDFFVPPAIRMGPKRLIKIFKMVRLDIAKEWQINENIFNKYLDLLKRDTLKTFPMEVIHQYLEEALKDFQRANMFRYLMYIQYGTIYGALSKLLSFLYGDEGKELFQDVIIGHPQITMELNVRLEELAGEINKNPQAAGIVIKQETDEIEACLREVPAGEKAIEEFNSFLEKYGSREVSQGLGGVAADTWQERPEVVWGMLKGVLLQQDGVVDYHQRQLERRERAEKRLAQLTSRGAGRVLPLKRWIDRLVVYARKYTAFREDSHFYLTQVMPVFRSLFLEIGRQLVSRGVLKDKQEVMYFNYWELVELLDDVYNYKKVSPKEIKETLAERKANLERRRKLWLSRNLVVEGDNASILNGIGASSGKASGICRVVLDPRDLSKLKPGDILVAQYTNPSWTPVFSFIDGLVVEYGSALSHAAIIAREYGVPAVMGVKGVTRLIKDGDRITIDGSQGLVHQEGK</sequence>
<dbReference type="SUPFAM" id="SSF52009">
    <property type="entry name" value="Phosphohistidine domain"/>
    <property type="match status" value="1"/>
</dbReference>
<evidence type="ECO:0000259" key="1">
    <source>
        <dbReference type="Pfam" id="PF00391"/>
    </source>
</evidence>
<dbReference type="PANTHER" id="PTHR43615">
    <property type="entry name" value="PHOSPHOENOLPYRUVATE SYNTHASE-RELATED"/>
    <property type="match status" value="1"/>
</dbReference>
<dbReference type="SUPFAM" id="SSF56059">
    <property type="entry name" value="Glutathione synthetase ATP-binding domain-like"/>
    <property type="match status" value="1"/>
</dbReference>
<dbReference type="GO" id="GO:0005524">
    <property type="term" value="F:ATP binding"/>
    <property type="evidence" value="ECO:0007669"/>
    <property type="project" value="InterPro"/>
</dbReference>
<dbReference type="RefSeq" id="WP_366924433.1">
    <property type="nucleotide sequence ID" value="NZ_CP121694.1"/>
</dbReference>
<gene>
    <name evidence="3" type="ORF">MFMK1_001410</name>
</gene>
<dbReference type="AlphaFoldDB" id="A0AAU0UMS6"/>
<dbReference type="InterPro" id="IPR013815">
    <property type="entry name" value="ATP_grasp_subdomain_1"/>
</dbReference>
<dbReference type="Pfam" id="PF01326">
    <property type="entry name" value="PPDK_N"/>
    <property type="match status" value="1"/>
</dbReference>
<protein>
    <recommendedName>
        <fullName evidence="5">Phosphoenolpyruvate synthase</fullName>
    </recommendedName>
</protein>
<dbReference type="KEGG" id="dbc:MFMK1_001410"/>
<dbReference type="InterPro" id="IPR008279">
    <property type="entry name" value="PEP-util_enz_mobile_dom"/>
</dbReference>
<dbReference type="Gene3D" id="3.30.1490.20">
    <property type="entry name" value="ATP-grasp fold, A domain"/>
    <property type="match status" value="1"/>
</dbReference>
<evidence type="ECO:0008006" key="5">
    <source>
        <dbReference type="Google" id="ProtNLM"/>
    </source>
</evidence>
<keyword evidence="4" id="KW-1185">Reference proteome</keyword>
<dbReference type="Pfam" id="PF00391">
    <property type="entry name" value="PEP-utilizers"/>
    <property type="match status" value="1"/>
</dbReference>
<dbReference type="EMBL" id="CP121694">
    <property type="protein sequence ID" value="WRO21600.1"/>
    <property type="molecule type" value="Genomic_DNA"/>
</dbReference>
<dbReference type="GO" id="GO:0016301">
    <property type="term" value="F:kinase activity"/>
    <property type="evidence" value="ECO:0007669"/>
    <property type="project" value="InterPro"/>
</dbReference>
<name>A0AAU0UMS6_9FIRM</name>
<evidence type="ECO:0000313" key="4">
    <source>
        <dbReference type="Proteomes" id="UP001329915"/>
    </source>
</evidence>
<dbReference type="Gene3D" id="3.50.30.10">
    <property type="entry name" value="Phosphohistidine domain"/>
    <property type="match status" value="1"/>
</dbReference>
<organism evidence="3 4">
    <name type="scientific">Metallumcola ferriviriculae</name>
    <dbReference type="NCBI Taxonomy" id="3039180"/>
    <lineage>
        <taxon>Bacteria</taxon>
        <taxon>Bacillati</taxon>
        <taxon>Bacillota</taxon>
        <taxon>Clostridia</taxon>
        <taxon>Neomoorellales</taxon>
        <taxon>Desulfitibacteraceae</taxon>
        <taxon>Metallumcola</taxon>
    </lineage>
</organism>
<feature type="domain" description="Pyruvate phosphate dikinase AMP/ATP-binding" evidence="2">
    <location>
        <begin position="19"/>
        <end position="303"/>
    </location>
</feature>
<evidence type="ECO:0000313" key="3">
    <source>
        <dbReference type="EMBL" id="WRO21600.1"/>
    </source>
</evidence>
<evidence type="ECO:0000259" key="2">
    <source>
        <dbReference type="Pfam" id="PF01326"/>
    </source>
</evidence>
<dbReference type="PANTHER" id="PTHR43615:SF1">
    <property type="entry name" value="PPDK_N DOMAIN-CONTAINING PROTEIN"/>
    <property type="match status" value="1"/>
</dbReference>
<accession>A0AAU0UMS6</accession>
<dbReference type="InterPro" id="IPR051549">
    <property type="entry name" value="PEP_Utilizing_Enz"/>
</dbReference>
<dbReference type="InterPro" id="IPR036637">
    <property type="entry name" value="Phosphohistidine_dom_sf"/>
</dbReference>
<dbReference type="InterPro" id="IPR002192">
    <property type="entry name" value="PPDK_AMP/ATP-bd"/>
</dbReference>